<organism evidence="3 4">
    <name type="scientific">Desulfacinum infernum DSM 9756</name>
    <dbReference type="NCBI Taxonomy" id="1121391"/>
    <lineage>
        <taxon>Bacteria</taxon>
        <taxon>Pseudomonadati</taxon>
        <taxon>Thermodesulfobacteriota</taxon>
        <taxon>Syntrophobacteria</taxon>
        <taxon>Syntrophobacterales</taxon>
        <taxon>Syntrophobacteraceae</taxon>
        <taxon>Desulfacinum</taxon>
    </lineage>
</organism>
<evidence type="ECO:0000313" key="3">
    <source>
        <dbReference type="EMBL" id="SHE36547.1"/>
    </source>
</evidence>
<keyword evidence="1 3" id="KW-0808">Transferase</keyword>
<dbReference type="OrthoDB" id="9781225at2"/>
<dbReference type="PANTHER" id="PTHR43861:SF3">
    <property type="entry name" value="PUTATIVE (AFU_ORTHOLOGUE AFUA_2G14390)-RELATED"/>
    <property type="match status" value="1"/>
</dbReference>
<dbReference type="SUPFAM" id="SSF53335">
    <property type="entry name" value="S-adenosyl-L-methionine-dependent methyltransferases"/>
    <property type="match status" value="1"/>
</dbReference>
<dbReference type="Gene3D" id="3.40.50.150">
    <property type="entry name" value="Vaccinia Virus protein VP39"/>
    <property type="match status" value="1"/>
</dbReference>
<dbReference type="STRING" id="1121391.SAMN02745206_00202"/>
<dbReference type="EMBL" id="FQVB01000003">
    <property type="protein sequence ID" value="SHE36547.1"/>
    <property type="molecule type" value="Genomic_DNA"/>
</dbReference>
<dbReference type="RefSeq" id="WP_073036100.1">
    <property type="nucleotide sequence ID" value="NZ_FQVB01000003.1"/>
</dbReference>
<proteinExistence type="predicted"/>
<keyword evidence="2" id="KW-0175">Coiled coil</keyword>
<dbReference type="InterPro" id="IPR029063">
    <property type="entry name" value="SAM-dependent_MTases_sf"/>
</dbReference>
<name>A0A1M4SWZ8_9BACT</name>
<reference evidence="4" key="1">
    <citation type="submission" date="2016-11" db="EMBL/GenBank/DDBJ databases">
        <authorList>
            <person name="Varghese N."/>
            <person name="Submissions S."/>
        </authorList>
    </citation>
    <scope>NUCLEOTIDE SEQUENCE [LARGE SCALE GENOMIC DNA]</scope>
    <source>
        <strain evidence="4">DSM 9756</strain>
    </source>
</reference>
<evidence type="ECO:0000256" key="2">
    <source>
        <dbReference type="SAM" id="Coils"/>
    </source>
</evidence>
<evidence type="ECO:0000256" key="1">
    <source>
        <dbReference type="ARBA" id="ARBA00022679"/>
    </source>
</evidence>
<dbReference type="AlphaFoldDB" id="A0A1M4SWZ8"/>
<keyword evidence="4" id="KW-1185">Reference proteome</keyword>
<protein>
    <submittedName>
        <fullName evidence="3">O-antigen chain-terminating methyltransferase</fullName>
    </submittedName>
</protein>
<dbReference type="PANTHER" id="PTHR43861">
    <property type="entry name" value="TRANS-ACONITATE 2-METHYLTRANSFERASE-RELATED"/>
    <property type="match status" value="1"/>
</dbReference>
<evidence type="ECO:0000313" key="4">
    <source>
        <dbReference type="Proteomes" id="UP000184076"/>
    </source>
</evidence>
<sequence>MNRDLFYRFFEDKFRGSRDTIKFRLEIYEPLLQQLKSIYPSGEVLDLGCGRGEWLELLRDWGIKAKGVDINEEMVNECLGRGLNAHIADAVSYLSAEEDEKFVAVTGFHLAEHIEFSQLTELAREALRTLKPSGVMILETPNPENILVGISGFYIDPYHIRPLPSQLLKFLLEYIGFARAEILHLNEDSCLRNREQISLIDVLSGASPDYAVIAQKEPLIDAGFIESYISSKGGLSLLQLAEIYENQRSRILERKNEELLAAQNRIEAEIGTLQEQLAAIYASRSWKLTAPLRWCYDQAGNLFHGALAPMRNGHLVLHRPLHLGMLQILERPSLAEPLRRLIARFPWLHERLRAWAIRRGLLFSIASEAPVDYPWPEEIGTGHLSAHARRIYADLKRALDAADH</sequence>
<keyword evidence="3" id="KW-0489">Methyltransferase</keyword>
<accession>A0A1M4SWZ8</accession>
<dbReference type="GO" id="GO:0008168">
    <property type="term" value="F:methyltransferase activity"/>
    <property type="evidence" value="ECO:0007669"/>
    <property type="project" value="UniProtKB-KW"/>
</dbReference>
<dbReference type="GO" id="GO:0032259">
    <property type="term" value="P:methylation"/>
    <property type="evidence" value="ECO:0007669"/>
    <property type="project" value="UniProtKB-KW"/>
</dbReference>
<dbReference type="Proteomes" id="UP000184076">
    <property type="component" value="Unassembled WGS sequence"/>
</dbReference>
<gene>
    <name evidence="3" type="ORF">SAMN02745206_00202</name>
</gene>
<dbReference type="Pfam" id="PF13489">
    <property type="entry name" value="Methyltransf_23"/>
    <property type="match status" value="1"/>
</dbReference>
<feature type="coiled-coil region" evidence="2">
    <location>
        <begin position="249"/>
        <end position="276"/>
    </location>
</feature>
<dbReference type="CDD" id="cd02440">
    <property type="entry name" value="AdoMet_MTases"/>
    <property type="match status" value="1"/>
</dbReference>